<protein>
    <recommendedName>
        <fullName evidence="8">Pantothenate synthetase</fullName>
        <shortName evidence="8">PS</shortName>
        <ecNumber evidence="8">6.3.2.1</ecNumber>
    </recommendedName>
    <alternativeName>
        <fullName evidence="8">Pantoate--beta-alanine ligase</fullName>
    </alternativeName>
    <alternativeName>
        <fullName evidence="8">Pantoate-activating enzyme</fullName>
    </alternativeName>
</protein>
<accession>A0ABV7IIU1</accession>
<keyword evidence="5 8" id="KW-0547">Nucleotide-binding</keyword>
<dbReference type="GO" id="GO:0004592">
    <property type="term" value="F:pantoate-beta-alanine ligase activity"/>
    <property type="evidence" value="ECO:0007669"/>
    <property type="project" value="UniProtKB-EC"/>
</dbReference>
<evidence type="ECO:0000256" key="1">
    <source>
        <dbReference type="ARBA" id="ARBA00004990"/>
    </source>
</evidence>
<evidence type="ECO:0000256" key="6">
    <source>
        <dbReference type="ARBA" id="ARBA00022840"/>
    </source>
</evidence>
<keyword evidence="8" id="KW-0963">Cytoplasm</keyword>
<evidence type="ECO:0000256" key="7">
    <source>
        <dbReference type="ARBA" id="ARBA00048258"/>
    </source>
</evidence>
<feature type="binding site" evidence="8">
    <location>
        <begin position="152"/>
        <end position="155"/>
    </location>
    <ligand>
        <name>ATP</name>
        <dbReference type="ChEBI" id="CHEBI:30616"/>
    </ligand>
</feature>
<comment type="pathway">
    <text evidence="1 8">Cofactor biosynthesis; (R)-pantothenate biosynthesis; (R)-pantothenate from (R)-pantoate and beta-alanine: step 1/1.</text>
</comment>
<dbReference type="InterPro" id="IPR003721">
    <property type="entry name" value="Pantoate_ligase"/>
</dbReference>
<feature type="binding site" evidence="8">
    <location>
        <begin position="189"/>
        <end position="192"/>
    </location>
    <ligand>
        <name>ATP</name>
        <dbReference type="ChEBI" id="CHEBI:30616"/>
    </ligand>
</feature>
<feature type="binding site" evidence="8">
    <location>
        <position position="158"/>
    </location>
    <ligand>
        <name>(R)-pantoate</name>
        <dbReference type="ChEBI" id="CHEBI:15980"/>
    </ligand>
</feature>
<dbReference type="CDD" id="cd00560">
    <property type="entry name" value="PanC"/>
    <property type="match status" value="1"/>
</dbReference>
<dbReference type="NCBIfam" id="TIGR00018">
    <property type="entry name" value="panC"/>
    <property type="match status" value="1"/>
</dbReference>
<dbReference type="Gene3D" id="3.40.50.620">
    <property type="entry name" value="HUPs"/>
    <property type="match status" value="1"/>
</dbReference>
<dbReference type="HAMAP" id="MF_00158">
    <property type="entry name" value="PanC"/>
    <property type="match status" value="1"/>
</dbReference>
<dbReference type="EC" id="6.3.2.1" evidence="8"/>
<dbReference type="InterPro" id="IPR014729">
    <property type="entry name" value="Rossmann-like_a/b/a_fold"/>
</dbReference>
<evidence type="ECO:0000256" key="2">
    <source>
        <dbReference type="ARBA" id="ARBA00009256"/>
    </source>
</evidence>
<dbReference type="EMBL" id="JBHRTE010000101">
    <property type="protein sequence ID" value="MFC3170339.1"/>
    <property type="molecule type" value="Genomic_DNA"/>
</dbReference>
<name>A0ABV7IIU1_9RHOB</name>
<feature type="binding site" evidence="8">
    <location>
        <position position="181"/>
    </location>
    <ligand>
        <name>ATP</name>
        <dbReference type="ChEBI" id="CHEBI:30616"/>
    </ligand>
</feature>
<gene>
    <name evidence="8 9" type="primary">panC</name>
    <name evidence="9" type="ORF">ACFOD7_20110</name>
</gene>
<evidence type="ECO:0000313" key="10">
    <source>
        <dbReference type="Proteomes" id="UP001595557"/>
    </source>
</evidence>
<comment type="caution">
    <text evidence="9">The sequence shown here is derived from an EMBL/GenBank/DDBJ whole genome shotgun (WGS) entry which is preliminary data.</text>
</comment>
<keyword evidence="3 8" id="KW-0436">Ligase</keyword>
<dbReference type="SUPFAM" id="SSF52374">
    <property type="entry name" value="Nucleotidylyl transferase"/>
    <property type="match status" value="1"/>
</dbReference>
<dbReference type="InterPro" id="IPR042176">
    <property type="entry name" value="Pantoate_ligase_C"/>
</dbReference>
<feature type="binding site" evidence="8">
    <location>
        <position position="66"/>
    </location>
    <ligand>
        <name>beta-alanine</name>
        <dbReference type="ChEBI" id="CHEBI:57966"/>
    </ligand>
</feature>
<dbReference type="Proteomes" id="UP001595557">
    <property type="component" value="Unassembled WGS sequence"/>
</dbReference>
<evidence type="ECO:0000256" key="4">
    <source>
        <dbReference type="ARBA" id="ARBA00022655"/>
    </source>
</evidence>
<dbReference type="PANTHER" id="PTHR21299">
    <property type="entry name" value="CYTIDYLATE KINASE/PANTOATE-BETA-ALANINE LIGASE"/>
    <property type="match status" value="1"/>
</dbReference>
<feature type="binding site" evidence="8">
    <location>
        <begin position="30"/>
        <end position="37"/>
    </location>
    <ligand>
        <name>ATP</name>
        <dbReference type="ChEBI" id="CHEBI:30616"/>
    </ligand>
</feature>
<dbReference type="Pfam" id="PF02569">
    <property type="entry name" value="Pantoate_ligase"/>
    <property type="match status" value="1"/>
</dbReference>
<comment type="similarity">
    <text evidence="2 8">Belongs to the pantothenate synthetase family.</text>
</comment>
<evidence type="ECO:0000256" key="8">
    <source>
        <dbReference type="HAMAP-Rule" id="MF_00158"/>
    </source>
</evidence>
<dbReference type="Gene3D" id="3.30.1300.10">
    <property type="entry name" value="Pantoate-beta-alanine ligase, C-terminal domain"/>
    <property type="match status" value="1"/>
</dbReference>
<organism evidence="9 10">
    <name type="scientific">Paracoccus fontiphilus</name>
    <dbReference type="NCBI Taxonomy" id="1815556"/>
    <lineage>
        <taxon>Bacteria</taxon>
        <taxon>Pseudomonadati</taxon>
        <taxon>Pseudomonadota</taxon>
        <taxon>Alphaproteobacteria</taxon>
        <taxon>Rhodobacterales</taxon>
        <taxon>Paracoccaceae</taxon>
        <taxon>Paracoccus</taxon>
    </lineage>
</organism>
<dbReference type="PANTHER" id="PTHR21299:SF1">
    <property type="entry name" value="PANTOATE--BETA-ALANINE LIGASE"/>
    <property type="match status" value="1"/>
</dbReference>
<feature type="binding site" evidence="8">
    <location>
        <position position="66"/>
    </location>
    <ligand>
        <name>(R)-pantoate</name>
        <dbReference type="ChEBI" id="CHEBI:15980"/>
    </ligand>
</feature>
<comment type="subunit">
    <text evidence="8">Homodimer.</text>
</comment>
<evidence type="ECO:0000256" key="3">
    <source>
        <dbReference type="ARBA" id="ARBA00022598"/>
    </source>
</evidence>
<comment type="catalytic activity">
    <reaction evidence="7 8">
        <text>(R)-pantoate + beta-alanine + ATP = (R)-pantothenate + AMP + diphosphate + H(+)</text>
        <dbReference type="Rhea" id="RHEA:10912"/>
        <dbReference type="ChEBI" id="CHEBI:15378"/>
        <dbReference type="ChEBI" id="CHEBI:15980"/>
        <dbReference type="ChEBI" id="CHEBI:29032"/>
        <dbReference type="ChEBI" id="CHEBI:30616"/>
        <dbReference type="ChEBI" id="CHEBI:33019"/>
        <dbReference type="ChEBI" id="CHEBI:57966"/>
        <dbReference type="ChEBI" id="CHEBI:456215"/>
        <dbReference type="EC" id="6.3.2.1"/>
    </reaction>
</comment>
<sequence length="292" mass="31489">MQIGRDRQAMRDCVGGWRQAGAPVALVPTMGALHDGHMSLLSHARAWLDARGGGRVVTSIFVNPTQFGPNEDLASYPRDEEADLAMLRDAGCDAVFLPSVGDIWRPGAQIVVEVTALSRTLMGRLRLGHFRGVATVVTKLFNIVGPDAATFGEKDYQQLAVVRQMVADLDVPVEILPVPTVREADGLAMSSRNRRLSPAERAAAPVLSRALDRAGQMVAEGAGLSAIRAELRRIIGAEPLAHVRSIDIRDAADLSRIAKIRRPVVVLLTVSFGDVLLIDQRVADPKGLGYVR</sequence>
<comment type="subcellular location">
    <subcellularLocation>
        <location evidence="8">Cytoplasm</location>
    </subcellularLocation>
</comment>
<comment type="miscellaneous">
    <text evidence="8">The reaction proceeds by a bi uni uni bi ping pong mechanism.</text>
</comment>
<keyword evidence="6 8" id="KW-0067">ATP-binding</keyword>
<keyword evidence="10" id="KW-1185">Reference proteome</keyword>
<comment type="function">
    <text evidence="8">Catalyzes the condensation of pantoate with beta-alanine in an ATP-dependent reaction via a pantoyl-adenylate intermediate.</text>
</comment>
<reference evidence="10" key="1">
    <citation type="journal article" date="2019" name="Int. J. Syst. Evol. Microbiol.">
        <title>The Global Catalogue of Microorganisms (GCM) 10K type strain sequencing project: providing services to taxonomists for standard genome sequencing and annotation.</title>
        <authorList>
            <consortium name="The Broad Institute Genomics Platform"/>
            <consortium name="The Broad Institute Genome Sequencing Center for Infectious Disease"/>
            <person name="Wu L."/>
            <person name="Ma J."/>
        </authorList>
    </citation>
    <scope>NUCLEOTIDE SEQUENCE [LARGE SCALE GENOMIC DNA]</scope>
    <source>
        <strain evidence="10">KCTC 52239</strain>
    </source>
</reference>
<proteinExistence type="inferred from homology"/>
<feature type="active site" description="Proton donor" evidence="8">
    <location>
        <position position="37"/>
    </location>
</feature>
<evidence type="ECO:0000313" key="9">
    <source>
        <dbReference type="EMBL" id="MFC3170339.1"/>
    </source>
</evidence>
<keyword evidence="4 8" id="KW-0566">Pantothenate biosynthesis</keyword>
<evidence type="ECO:0000256" key="5">
    <source>
        <dbReference type="ARBA" id="ARBA00022741"/>
    </source>
</evidence>